<proteinExistence type="predicted"/>
<reference evidence="1 2" key="1">
    <citation type="submission" date="2024-02" db="EMBL/GenBank/DDBJ databases">
        <authorList>
            <person name="Chen Y."/>
            <person name="Shah S."/>
            <person name="Dougan E. K."/>
            <person name="Thang M."/>
            <person name="Chan C."/>
        </authorList>
    </citation>
    <scope>NUCLEOTIDE SEQUENCE [LARGE SCALE GENOMIC DNA]</scope>
</reference>
<comment type="caution">
    <text evidence="1">The sequence shown here is derived from an EMBL/GenBank/DDBJ whole genome shotgun (WGS) entry which is preliminary data.</text>
</comment>
<name>A0ABP0PL87_9DINO</name>
<organism evidence="1 2">
    <name type="scientific">Durusdinium trenchii</name>
    <dbReference type="NCBI Taxonomy" id="1381693"/>
    <lineage>
        <taxon>Eukaryota</taxon>
        <taxon>Sar</taxon>
        <taxon>Alveolata</taxon>
        <taxon>Dinophyceae</taxon>
        <taxon>Suessiales</taxon>
        <taxon>Symbiodiniaceae</taxon>
        <taxon>Durusdinium</taxon>
    </lineage>
</organism>
<keyword evidence="2" id="KW-1185">Reference proteome</keyword>
<gene>
    <name evidence="1" type="ORF">CCMP2556_LOCUS37706</name>
</gene>
<dbReference type="EMBL" id="CAXAMN010023295">
    <property type="protein sequence ID" value="CAK9076516.1"/>
    <property type="molecule type" value="Genomic_DNA"/>
</dbReference>
<sequence>MHGHAVLVFLADAEQSSGSDWSLEVLSRALDKTFAKFQRCNQPWLVQRLRDNFQKTGLEFHVDYVTSIRNWTDSLAKFSTLSGVATYLDDERKQILLEVATYLEDHYINYGRGIHYLRQLAGTASDPEWSIQKAVTARMEEVKYDMSTVEPDKGLYDIKGITAEQLEEDETMCKVVASMKYVKCNYTKHAKPEDFLYDTLCGGLGLANRTAEKVKPSALDLLLLFKETVRIKQEAPGAKKSALRDVLYASIADYNKTGWRVGDSTRRLIYNLLRSPAALWDALKECYNESKPEHAALCMENMEGDYFVIGNQLIDHAAHPWKEIQQTFSGFGQGVRRTEQERLVLWINYVCSGVVSGKKLVFTLDQVTQILHSFPRHSVAIVLLPNRASDLRSSPNVVEKVVGAVLNTGDGETNNVLLDLLGYDGFPACFAMTKVCLPVPGALAIKQNLVDYWLALACGSFKLIYDLKQEVLWAVACDGKKRSDSFEMKGPCELFGFGSGDFCEGPDAKDVQSDLSGRWVSFKVNSGDELCILEPDRRLPDHIRKMDLFGKVVTLGAALSELENTGEVNVKLSMHTMERQESGGTFKFQAQKDVCFVLDPVKESKRKKAEWQNN</sequence>
<protein>
    <submittedName>
        <fullName evidence="1">Uncharacterized protein</fullName>
    </submittedName>
</protein>
<evidence type="ECO:0000313" key="2">
    <source>
        <dbReference type="Proteomes" id="UP001642484"/>
    </source>
</evidence>
<evidence type="ECO:0000313" key="1">
    <source>
        <dbReference type="EMBL" id="CAK9076516.1"/>
    </source>
</evidence>
<dbReference type="Proteomes" id="UP001642484">
    <property type="component" value="Unassembled WGS sequence"/>
</dbReference>
<accession>A0ABP0PL87</accession>